<keyword evidence="1" id="KW-0645">Protease</keyword>
<proteinExistence type="predicted"/>
<evidence type="ECO:0000256" key="3">
    <source>
        <dbReference type="ARBA" id="ARBA00022801"/>
    </source>
</evidence>
<accession>A0A7R9EII6</accession>
<dbReference type="GO" id="GO:0004176">
    <property type="term" value="F:ATP-dependent peptidase activity"/>
    <property type="evidence" value="ECO:0007669"/>
    <property type="project" value="InterPro"/>
</dbReference>
<keyword evidence="4" id="KW-0720">Serine protease</keyword>
<dbReference type="Gene3D" id="1.20.58.1480">
    <property type="match status" value="1"/>
</dbReference>
<evidence type="ECO:0000256" key="1">
    <source>
        <dbReference type="ARBA" id="ARBA00022670"/>
    </source>
</evidence>
<name>A0A7R9EII6_9NEOP</name>
<dbReference type="AlphaFoldDB" id="A0A7R9EII6"/>
<sequence length="217" mass="24463">MNVSHVGFQRMRSSIKQRMLNTLPGAHLTDLSASVVMLSNADKLRILDTLDVAKRVNILRPLVSQYIKNLELNQSSLSKSSNQPSMTVVRLRIPSQPMSNRQANWISLARNKQELGDDLEELQNKLDNSQLPTHAYNVASKELQRLKRMSALSPEAGIIRSYVELFTELPWGKVSPETLDVIKARQPQLLLHLKPRMDSVRQLASHASRCTPCTVCT</sequence>
<gene>
    <name evidence="6" type="ORF">TMSB3V08_LOCUS11302</name>
</gene>
<dbReference type="EMBL" id="OB797962">
    <property type="protein sequence ID" value="CAD7434652.1"/>
    <property type="molecule type" value="Genomic_DNA"/>
</dbReference>
<dbReference type="GO" id="GO:0006508">
    <property type="term" value="P:proteolysis"/>
    <property type="evidence" value="ECO:0007669"/>
    <property type="project" value="UniProtKB-KW"/>
</dbReference>
<dbReference type="GO" id="GO:0005524">
    <property type="term" value="F:ATP binding"/>
    <property type="evidence" value="ECO:0007669"/>
    <property type="project" value="UniProtKB-KW"/>
</dbReference>
<dbReference type="GO" id="GO:0030163">
    <property type="term" value="P:protein catabolic process"/>
    <property type="evidence" value="ECO:0007669"/>
    <property type="project" value="InterPro"/>
</dbReference>
<keyword evidence="2" id="KW-0547">Nucleotide-binding</keyword>
<dbReference type="Gene3D" id="1.20.5.5270">
    <property type="match status" value="1"/>
</dbReference>
<evidence type="ECO:0000313" key="6">
    <source>
        <dbReference type="EMBL" id="CAD7434652.1"/>
    </source>
</evidence>
<keyword evidence="5" id="KW-0067">ATP-binding</keyword>
<evidence type="ECO:0000256" key="4">
    <source>
        <dbReference type="ARBA" id="ARBA00022825"/>
    </source>
</evidence>
<dbReference type="GO" id="GO:0004252">
    <property type="term" value="F:serine-type endopeptidase activity"/>
    <property type="evidence" value="ECO:0007669"/>
    <property type="project" value="InterPro"/>
</dbReference>
<dbReference type="InterPro" id="IPR027065">
    <property type="entry name" value="Lon_Prtase"/>
</dbReference>
<reference evidence="6" key="1">
    <citation type="submission" date="2020-11" db="EMBL/GenBank/DDBJ databases">
        <authorList>
            <person name="Tran Van P."/>
        </authorList>
    </citation>
    <scope>NUCLEOTIDE SEQUENCE</scope>
</reference>
<organism evidence="6">
    <name type="scientific">Timema monikensis</name>
    <dbReference type="NCBI Taxonomy" id="170555"/>
    <lineage>
        <taxon>Eukaryota</taxon>
        <taxon>Metazoa</taxon>
        <taxon>Ecdysozoa</taxon>
        <taxon>Arthropoda</taxon>
        <taxon>Hexapoda</taxon>
        <taxon>Insecta</taxon>
        <taxon>Pterygota</taxon>
        <taxon>Neoptera</taxon>
        <taxon>Polyneoptera</taxon>
        <taxon>Phasmatodea</taxon>
        <taxon>Timematodea</taxon>
        <taxon>Timematoidea</taxon>
        <taxon>Timematidae</taxon>
        <taxon>Timema</taxon>
    </lineage>
</organism>
<dbReference type="FunFam" id="1.20.5.5270:FF:000002">
    <property type="entry name" value="Lon protease homolog"/>
    <property type="match status" value="1"/>
</dbReference>
<evidence type="ECO:0000256" key="2">
    <source>
        <dbReference type="ARBA" id="ARBA00022741"/>
    </source>
</evidence>
<dbReference type="PANTHER" id="PTHR10046">
    <property type="entry name" value="ATP DEPENDENT LON PROTEASE FAMILY MEMBER"/>
    <property type="match status" value="1"/>
</dbReference>
<keyword evidence="3" id="KW-0378">Hydrolase</keyword>
<protein>
    <submittedName>
        <fullName evidence="6">Uncharacterized protein</fullName>
    </submittedName>
</protein>
<evidence type="ECO:0000256" key="5">
    <source>
        <dbReference type="ARBA" id="ARBA00022840"/>
    </source>
</evidence>